<evidence type="ECO:0000313" key="2">
    <source>
        <dbReference type="EMBL" id="OGN25459.1"/>
    </source>
</evidence>
<feature type="domain" description="TraC-like" evidence="1">
    <location>
        <begin position="20"/>
        <end position="196"/>
    </location>
</feature>
<dbReference type="EMBL" id="MGKJ01000001">
    <property type="protein sequence ID" value="OGN25459.1"/>
    <property type="molecule type" value="Genomic_DNA"/>
</dbReference>
<dbReference type="Proteomes" id="UP000178911">
    <property type="component" value="Unassembled WGS sequence"/>
</dbReference>
<evidence type="ECO:0000259" key="1">
    <source>
        <dbReference type="Pfam" id="PF26593"/>
    </source>
</evidence>
<protein>
    <recommendedName>
        <fullName evidence="1">TraC-like domain-containing protein</fullName>
    </recommendedName>
</protein>
<dbReference type="STRING" id="1802695.A3A13_03145"/>
<gene>
    <name evidence="2" type="ORF">A3A13_03145</name>
</gene>
<accession>A0A1F8GM08</accession>
<comment type="caution">
    <text evidence="2">The sequence shown here is derived from an EMBL/GenBank/DDBJ whole genome shotgun (WGS) entry which is preliminary data.</text>
</comment>
<organism evidence="2 3">
    <name type="scientific">Candidatus Yanofskybacteria bacterium RIFCSPLOWO2_01_FULL_43_22</name>
    <dbReference type="NCBI Taxonomy" id="1802695"/>
    <lineage>
        <taxon>Bacteria</taxon>
        <taxon>Candidatus Yanofskyibacteriota</taxon>
    </lineage>
</organism>
<evidence type="ECO:0000313" key="3">
    <source>
        <dbReference type="Proteomes" id="UP000178911"/>
    </source>
</evidence>
<reference evidence="2 3" key="1">
    <citation type="journal article" date="2016" name="Nat. Commun.">
        <title>Thousands of microbial genomes shed light on interconnected biogeochemical processes in an aquifer system.</title>
        <authorList>
            <person name="Anantharaman K."/>
            <person name="Brown C.T."/>
            <person name="Hug L.A."/>
            <person name="Sharon I."/>
            <person name="Castelle C.J."/>
            <person name="Probst A.J."/>
            <person name="Thomas B.C."/>
            <person name="Singh A."/>
            <person name="Wilkins M.J."/>
            <person name="Karaoz U."/>
            <person name="Brodie E.L."/>
            <person name="Williams K.H."/>
            <person name="Hubbard S.S."/>
            <person name="Banfield J.F."/>
        </authorList>
    </citation>
    <scope>NUCLEOTIDE SEQUENCE [LARGE SCALE GENOMIC DNA]</scope>
</reference>
<dbReference type="Pfam" id="PF26593">
    <property type="entry name" value="TraC-like"/>
    <property type="match status" value="1"/>
</dbReference>
<dbReference type="InterPro" id="IPR058596">
    <property type="entry name" value="TraC-like_dom"/>
</dbReference>
<proteinExistence type="predicted"/>
<sequence length="212" mass="24302">MVTPASKASQEFVPIREIRDGVVILKDGSIRGIIMTSSLNFALKSEENQQAIIYQFQTFLNSLDFSVQIFIESRRLDIRPYLALLEERYKEQQGELFKLQTREYIEFVKSFTENTNIMTKSFFIVVPYATTIINKKGAVGIFRKGNSEKQKKSAAEAFDESRTQLLQRMSVVEQGLTRAGIRVVPLGTEEIVELFYKIFNPGDTEKPIQLNK</sequence>
<dbReference type="AlphaFoldDB" id="A0A1F8GM08"/>
<name>A0A1F8GM08_9BACT</name>